<dbReference type="Pfam" id="PF13233">
    <property type="entry name" value="Complex1_LYR_2"/>
    <property type="match status" value="1"/>
</dbReference>
<dbReference type="GO" id="GO:0005758">
    <property type="term" value="C:mitochondrial intermembrane space"/>
    <property type="evidence" value="ECO:0007669"/>
    <property type="project" value="TreeGrafter"/>
</dbReference>
<evidence type="ECO:0000256" key="5">
    <source>
        <dbReference type="ARBA" id="ARBA00023186"/>
    </source>
</evidence>
<comment type="caution">
    <text evidence="7">The sequence shown here is derived from an EMBL/GenBank/DDBJ whole genome shotgun (WGS) entry which is preliminary data.</text>
</comment>
<dbReference type="OrthoDB" id="278329at2759"/>
<evidence type="ECO:0000256" key="1">
    <source>
        <dbReference type="ARBA" id="ARBA00004305"/>
    </source>
</evidence>
<dbReference type="GO" id="GO:0006105">
    <property type="term" value="P:succinate metabolic process"/>
    <property type="evidence" value="ECO:0007669"/>
    <property type="project" value="TreeGrafter"/>
</dbReference>
<evidence type="ECO:0000256" key="4">
    <source>
        <dbReference type="ARBA" id="ARBA00023128"/>
    </source>
</evidence>
<keyword evidence="4 6" id="KW-0496">Mitochondrion</keyword>
<name>A0A1B7TCD7_9ASCO</name>
<evidence type="ECO:0000256" key="6">
    <source>
        <dbReference type="RuleBase" id="RU368039"/>
    </source>
</evidence>
<reference evidence="8" key="1">
    <citation type="journal article" date="2016" name="Proc. Natl. Acad. Sci. U.S.A.">
        <title>Comparative genomics of biotechnologically important yeasts.</title>
        <authorList>
            <person name="Riley R."/>
            <person name="Haridas S."/>
            <person name="Wolfe K.H."/>
            <person name="Lopes M.R."/>
            <person name="Hittinger C.T."/>
            <person name="Goeker M."/>
            <person name="Salamov A.A."/>
            <person name="Wisecaver J.H."/>
            <person name="Long T.M."/>
            <person name="Calvey C.H."/>
            <person name="Aerts A.L."/>
            <person name="Barry K.W."/>
            <person name="Choi C."/>
            <person name="Clum A."/>
            <person name="Coughlan A.Y."/>
            <person name="Deshpande S."/>
            <person name="Douglass A.P."/>
            <person name="Hanson S.J."/>
            <person name="Klenk H.-P."/>
            <person name="LaButti K.M."/>
            <person name="Lapidus A."/>
            <person name="Lindquist E.A."/>
            <person name="Lipzen A.M."/>
            <person name="Meier-Kolthoff J.P."/>
            <person name="Ohm R.A."/>
            <person name="Otillar R.P."/>
            <person name="Pangilinan J.L."/>
            <person name="Peng Y."/>
            <person name="Rokas A."/>
            <person name="Rosa C.A."/>
            <person name="Scheuner C."/>
            <person name="Sibirny A.A."/>
            <person name="Slot J.C."/>
            <person name="Stielow J.B."/>
            <person name="Sun H."/>
            <person name="Kurtzman C.P."/>
            <person name="Blackwell M."/>
            <person name="Grigoriev I.V."/>
            <person name="Jeffries T.W."/>
        </authorList>
    </citation>
    <scope>NUCLEOTIDE SEQUENCE [LARGE SCALE GENOMIC DNA]</scope>
    <source>
        <strain evidence="8">NRRL Y-1626</strain>
    </source>
</reference>
<evidence type="ECO:0000313" key="8">
    <source>
        <dbReference type="Proteomes" id="UP000092321"/>
    </source>
</evidence>
<evidence type="ECO:0000256" key="3">
    <source>
        <dbReference type="ARBA" id="ARBA00022946"/>
    </source>
</evidence>
<dbReference type="PANTHER" id="PTHR13137:SF6">
    <property type="entry name" value="SUCCINATE DEHYDROGENASE ASSEMBLY FACTOR 3, MITOCHONDRIAL"/>
    <property type="match status" value="1"/>
</dbReference>
<dbReference type="Proteomes" id="UP000092321">
    <property type="component" value="Unassembled WGS sequence"/>
</dbReference>
<comment type="function">
    <text evidence="6">Plays an essential role in the assembly of succinate dehydrogenase (SDH), an enzyme complex (also referred to as respiratory complex II) that is a component of both the tricarboxylic acid (TCA) cycle and the mitochondrial electron transport chain, and which couples the oxidation of succinate to fumarate with the reduction of ubiquinone (coenzyme Q) to ubiquinol. Promotes maturation of the iron-sulfur protein subunit of the SDH catalytic dimer, protecting it from the deleterious effects of oxidants. May act together with SDHAF1.</text>
</comment>
<gene>
    <name evidence="7" type="ORF">HANVADRAFT_53121</name>
</gene>
<comment type="subcellular location">
    <subcellularLocation>
        <location evidence="1 6">Mitochondrion matrix</location>
    </subcellularLocation>
</comment>
<dbReference type="AlphaFoldDB" id="A0A1B7TCD7"/>
<dbReference type="EMBL" id="LXPE01000018">
    <property type="protein sequence ID" value="OBA26380.1"/>
    <property type="molecule type" value="Genomic_DNA"/>
</dbReference>
<evidence type="ECO:0000313" key="7">
    <source>
        <dbReference type="EMBL" id="OBA26380.1"/>
    </source>
</evidence>
<dbReference type="InterPro" id="IPR008381">
    <property type="entry name" value="SDHAF3/Sdh7"/>
</dbReference>
<accession>A0A1B7TCD7</accession>
<keyword evidence="8" id="KW-1185">Reference proteome</keyword>
<dbReference type="GO" id="GO:0005759">
    <property type="term" value="C:mitochondrial matrix"/>
    <property type="evidence" value="ECO:0007669"/>
    <property type="project" value="UniProtKB-SubCell"/>
</dbReference>
<dbReference type="GO" id="GO:0034553">
    <property type="term" value="P:mitochondrial respiratory chain complex II assembly"/>
    <property type="evidence" value="ECO:0007669"/>
    <property type="project" value="UniProtKB-UniRule"/>
</dbReference>
<keyword evidence="5 6" id="KW-0143">Chaperone</keyword>
<dbReference type="PANTHER" id="PTHR13137">
    <property type="entry name" value="DC11 ACN9 HOMOLOG"/>
    <property type="match status" value="1"/>
</dbReference>
<comment type="similarity">
    <text evidence="2 6">Belongs to the complex I LYR family. SDHAF3 subfamily.</text>
</comment>
<sequence>MKPNSVLNCRLIQRNNPSKLIFSRFINQNSKTYYTLQRQLKIEREEQEYLKQIEQDEEMNTRPLVHPLKLYRDILRQHNKQFKHSNPMIKKLGDEYVKLEFKRHSVIDNPLHIVGFITKWQDYLFSISNGEWKNGTLSEDMLSKMSKEQVGQLYELMKASKEI</sequence>
<protein>
    <recommendedName>
        <fullName evidence="6">Succinate dehydrogenase assembly factor 3</fullName>
        <shortName evidence="6">SDH assembly factor 3</shortName>
        <shortName evidence="6">SDHAF3</shortName>
    </recommendedName>
</protein>
<proteinExistence type="inferred from homology"/>
<keyword evidence="3" id="KW-0809">Transit peptide</keyword>
<comment type="subunit">
    <text evidence="6">Interacts with the iron-sulfur protein subunit within the SDH catalytic dimer.</text>
</comment>
<evidence type="ECO:0000256" key="2">
    <source>
        <dbReference type="ARBA" id="ARBA00006020"/>
    </source>
</evidence>
<organism evidence="7 8">
    <name type="scientific">Hanseniaspora valbyensis NRRL Y-1626</name>
    <dbReference type="NCBI Taxonomy" id="766949"/>
    <lineage>
        <taxon>Eukaryota</taxon>
        <taxon>Fungi</taxon>
        <taxon>Dikarya</taxon>
        <taxon>Ascomycota</taxon>
        <taxon>Saccharomycotina</taxon>
        <taxon>Saccharomycetes</taxon>
        <taxon>Saccharomycodales</taxon>
        <taxon>Saccharomycodaceae</taxon>
        <taxon>Hanseniaspora</taxon>
    </lineage>
</organism>